<dbReference type="Proteomes" id="UP000199111">
    <property type="component" value="Unassembled WGS sequence"/>
</dbReference>
<dbReference type="EMBL" id="FOQY01000005">
    <property type="protein sequence ID" value="SFI80515.1"/>
    <property type="molecule type" value="Genomic_DNA"/>
</dbReference>
<protein>
    <submittedName>
        <fullName evidence="2">Uncharacterized protein</fullName>
    </submittedName>
</protein>
<dbReference type="AlphaFoldDB" id="A0A1I3L7W5"/>
<proteinExistence type="predicted"/>
<feature type="compositionally biased region" description="Basic residues" evidence="1">
    <location>
        <begin position="7"/>
        <end position="17"/>
    </location>
</feature>
<evidence type="ECO:0000256" key="1">
    <source>
        <dbReference type="SAM" id="MobiDB-lite"/>
    </source>
</evidence>
<keyword evidence="3" id="KW-1185">Reference proteome</keyword>
<evidence type="ECO:0000313" key="2">
    <source>
        <dbReference type="EMBL" id="SFI80515.1"/>
    </source>
</evidence>
<organism evidence="2 3">
    <name type="scientific">Streptosporangium canum</name>
    <dbReference type="NCBI Taxonomy" id="324952"/>
    <lineage>
        <taxon>Bacteria</taxon>
        <taxon>Bacillati</taxon>
        <taxon>Actinomycetota</taxon>
        <taxon>Actinomycetes</taxon>
        <taxon>Streptosporangiales</taxon>
        <taxon>Streptosporangiaceae</taxon>
        <taxon>Streptosporangium</taxon>
    </lineage>
</organism>
<evidence type="ECO:0000313" key="3">
    <source>
        <dbReference type="Proteomes" id="UP000199111"/>
    </source>
</evidence>
<reference evidence="3" key="1">
    <citation type="submission" date="2016-10" db="EMBL/GenBank/DDBJ databases">
        <authorList>
            <person name="Varghese N."/>
            <person name="Submissions S."/>
        </authorList>
    </citation>
    <scope>NUCLEOTIDE SEQUENCE [LARGE SCALE GENOMIC DNA]</scope>
    <source>
        <strain evidence="3">CGMCC 4.2126</strain>
    </source>
</reference>
<name>A0A1I3L7W5_9ACTN</name>
<sequence>MDIPYHKAGRGSSRRGPRNPLRPTTDVEVIVNHPSGIHIVRQGYEDGFLYEYTVPTGISLNKSTSYYLLPPFKGRLLRSWSDKNHNFFAIWIPIGEINEVMRAAGVPPGSLHGFPVGEVELLHEGDRFKVERMRYKGSGWLYLVHLELGRPWPSFFFNPVMAPTREAPIIMADIEDGTLTTGFWVADSAPNVSTDDTKN</sequence>
<feature type="region of interest" description="Disordered" evidence="1">
    <location>
        <begin position="1"/>
        <end position="24"/>
    </location>
</feature>
<gene>
    <name evidence="2" type="ORF">SAMN05216275_10535</name>
</gene>
<accession>A0A1I3L7W5</accession>